<name>A0ABX6PVD6_9FIRM</name>
<protein>
    <submittedName>
        <fullName evidence="1">Uncharacterized protein</fullName>
    </submittedName>
</protein>
<accession>A0ABX6PVD6</accession>
<evidence type="ECO:0000313" key="2">
    <source>
        <dbReference type="Proteomes" id="UP000509623"/>
    </source>
</evidence>
<keyword evidence="2" id="KW-1185">Reference proteome</keyword>
<dbReference type="RefSeq" id="WP_174403082.1">
    <property type="nucleotide sequence ID" value="NZ_CP046161.1"/>
</dbReference>
<reference evidence="2" key="1">
    <citation type="submission" date="2019-11" db="EMBL/GenBank/DDBJ databases">
        <authorList>
            <person name="Ren C."/>
            <person name="Wang H."/>
            <person name="Xu Y."/>
        </authorList>
    </citation>
    <scope>NUCLEOTIDE SEQUENCE [LARGE SCALE GENOMIC DNA]</scope>
    <source>
        <strain evidence="2">JNU-WLY1368</strain>
    </source>
</reference>
<dbReference type="EMBL" id="CP046161">
    <property type="protein sequence ID" value="QKO30245.1"/>
    <property type="molecule type" value="Genomic_DNA"/>
</dbReference>
<evidence type="ECO:0000313" key="1">
    <source>
        <dbReference type="EMBL" id="QKO30245.1"/>
    </source>
</evidence>
<dbReference type="Proteomes" id="UP000509623">
    <property type="component" value="Chromosome"/>
</dbReference>
<sequence length="75" mass="8497">MHKRIKPLNKQAMKENCGAAVSEAEKSLIYCVMGMLWMGKSFHGIFAGCHNVEQRQQSFLATLQETAYNKKTDFA</sequence>
<organism evidence="1 2">
    <name type="scientific">Caproicibacterium lactatifermentans</name>
    <dbReference type="NCBI Taxonomy" id="2666138"/>
    <lineage>
        <taxon>Bacteria</taxon>
        <taxon>Bacillati</taxon>
        <taxon>Bacillota</taxon>
        <taxon>Clostridia</taxon>
        <taxon>Eubacteriales</taxon>
        <taxon>Oscillospiraceae</taxon>
        <taxon>Caproicibacterium</taxon>
    </lineage>
</organism>
<proteinExistence type="predicted"/>
<gene>
    <name evidence="1" type="ORF">GKP14_03985</name>
</gene>